<dbReference type="Pfam" id="PF13188">
    <property type="entry name" value="PAS_8"/>
    <property type="match status" value="2"/>
</dbReference>
<dbReference type="Gene3D" id="1.10.287.130">
    <property type="match status" value="1"/>
</dbReference>
<dbReference type="AlphaFoldDB" id="A0A9X5ATE4"/>
<proteinExistence type="predicted"/>
<dbReference type="InterPro" id="IPR013767">
    <property type="entry name" value="PAS_fold"/>
</dbReference>
<dbReference type="SUPFAM" id="SSF55785">
    <property type="entry name" value="PYP-like sensor domain (PAS domain)"/>
    <property type="match status" value="2"/>
</dbReference>
<accession>A0A9X5ATE4</accession>
<dbReference type="InterPro" id="IPR036890">
    <property type="entry name" value="HATPase_C_sf"/>
</dbReference>
<evidence type="ECO:0000256" key="1">
    <source>
        <dbReference type="ARBA" id="ARBA00000085"/>
    </source>
</evidence>
<dbReference type="EC" id="2.7.13.3" evidence="2"/>
<feature type="compositionally biased region" description="Low complexity" evidence="7">
    <location>
        <begin position="302"/>
        <end position="316"/>
    </location>
</feature>
<dbReference type="InterPro" id="IPR050736">
    <property type="entry name" value="Sensor_HK_Regulatory"/>
</dbReference>
<reference evidence="10 11" key="1">
    <citation type="submission" date="2019-11" db="EMBL/GenBank/DDBJ databases">
        <title>Whole-genome sequence of Rhodoplanes serenus DSM 18633, type strain.</title>
        <authorList>
            <person name="Kyndt J.A."/>
            <person name="Meyer T.E."/>
        </authorList>
    </citation>
    <scope>NUCLEOTIDE SEQUENCE [LARGE SCALE GENOMIC DNA]</scope>
    <source>
        <strain evidence="10 11">DSM 18633</strain>
    </source>
</reference>
<feature type="region of interest" description="Disordered" evidence="7">
    <location>
        <begin position="269"/>
        <end position="327"/>
    </location>
</feature>
<evidence type="ECO:0000259" key="9">
    <source>
        <dbReference type="PROSITE" id="PS50112"/>
    </source>
</evidence>
<dbReference type="Gene3D" id="3.30.565.10">
    <property type="entry name" value="Histidine kinase-like ATPase, C-terminal domain"/>
    <property type="match status" value="1"/>
</dbReference>
<dbReference type="Pfam" id="PF00989">
    <property type="entry name" value="PAS"/>
    <property type="match status" value="1"/>
</dbReference>
<dbReference type="PROSITE" id="PS50112">
    <property type="entry name" value="PAS"/>
    <property type="match status" value="1"/>
</dbReference>
<dbReference type="SMART" id="SM00388">
    <property type="entry name" value="HisKA"/>
    <property type="match status" value="1"/>
</dbReference>
<feature type="region of interest" description="Disordered" evidence="7">
    <location>
        <begin position="58"/>
        <end position="80"/>
    </location>
</feature>
<gene>
    <name evidence="10" type="ORF">GJ689_12055</name>
</gene>
<dbReference type="EMBL" id="WNKV01000008">
    <property type="protein sequence ID" value="MTW16938.1"/>
    <property type="molecule type" value="Genomic_DNA"/>
</dbReference>
<dbReference type="CDD" id="cd00082">
    <property type="entry name" value="HisKA"/>
    <property type="match status" value="1"/>
</dbReference>
<feature type="domain" description="Histidine kinase" evidence="8">
    <location>
        <begin position="888"/>
        <end position="1106"/>
    </location>
</feature>
<feature type="region of interest" description="Disordered" evidence="7">
    <location>
        <begin position="470"/>
        <end position="543"/>
    </location>
</feature>
<dbReference type="SMART" id="SM00387">
    <property type="entry name" value="HATPase_c"/>
    <property type="match status" value="1"/>
</dbReference>
<dbReference type="PRINTS" id="PR00344">
    <property type="entry name" value="BCTRLSENSOR"/>
</dbReference>
<evidence type="ECO:0000313" key="11">
    <source>
        <dbReference type="Proteomes" id="UP000438991"/>
    </source>
</evidence>
<dbReference type="InterPro" id="IPR005467">
    <property type="entry name" value="His_kinase_dom"/>
</dbReference>
<dbReference type="SUPFAM" id="SSF55874">
    <property type="entry name" value="ATPase domain of HSP90 chaperone/DNA topoisomerase II/histidine kinase"/>
    <property type="match status" value="1"/>
</dbReference>
<feature type="compositionally biased region" description="Low complexity" evidence="7">
    <location>
        <begin position="58"/>
        <end position="67"/>
    </location>
</feature>
<name>A0A9X5ATE4_9BRAD</name>
<sequence length="1110" mass="115498">MGQESDELAPLRNDRLAAHAVQAAPVWLWSTDGRRVLWANSAGRALLGHDDSAIIGAATSGAATRRSAPSESAGRERRSAPPALLAAQIARLGATLYPTGVTSLQRLRGLGWPLGGGPLGGRPLGRPLLCACTRLALREGAAVLVVAQEPVGRPVPLAERLRRLCEGVSGPVAVIGRDGRRLAANAAAVALLGDDAAPDIALVPPSLVPPSLVPPSLVPPSLVAAALAGSVTTGDTPHGPVELIRLGGDGETVLLVRLPPALVTPRCVPEAAGSARPETSVSDVPPAVAPEQPADAPPAEPAGPAAPSVEAAQADPTQVETAQPETAQPEMVAAEPDGAAPPALRIDAPVADRRQSSLRFVWRMDADGRFTLGSDEFTDVVGPRVAVALGRPWDEIAAVLGLDPEGRVQRAVEARDTWSGIVVSFPVDGSDERLAVELSGLPVYDRERRFLGYRGFGVCRDTGRLATIGRLRRAPGPAPTEPSGATGVTYGRRAGDHDPIEPAPERPVPEQPIDSGRLDGAPAAPSLLGTGATASAAAAPESPAPENVVRFPAAAAASPGAGAEPRQAATPGLSLGERDAFREIARQLNARLAGEAIPPLPDPSEPFLPGLLRDTPSPPPDAVPTGLLDRLPVGVLLYRFDELLYANRSFLETTGYADLAALAAAGGLDSLFVTGDADLAAAPGPAGQSLAILTRRGDRKPVAARLFTLPWNGETVFALVLATAAGDERNRAGDLALRRAEATIRELHGLLDTAFDGVVVLTSDGRIVSANHSAEVLFGADAGGLVDQPFEALFVPDGRKPVRDLLARVRGTGRMPIDGAHEVVGLVRGGGALPLSLALGPMADGSDRLCAVFRDLTPARRLPPATPLRTAPARPEAGAADRDEFLAKLGHGLRSPLTVVLGFAELMLEERYGPIGNERYRAYLRDVRTAAQQMTALIDDMVSLTRAESGTLELTFVSVDLNDVVQAAVKTMQPQANRERIIIRSALAPRMPPIVADLRSLDQIIANLIANAIRLTGPGGQVIVSTGVDSQGRVVLRVRDTGVGLSGKELETVLHPFARQATAPATGEGVGLPLTKALAEANRGTFHITSRANDGTLVEVTFPRPKIPAE</sequence>
<protein>
    <recommendedName>
        <fullName evidence="2">histidine kinase</fullName>
        <ecNumber evidence="2">2.7.13.3</ecNumber>
    </recommendedName>
</protein>
<evidence type="ECO:0000256" key="7">
    <source>
        <dbReference type="SAM" id="MobiDB-lite"/>
    </source>
</evidence>
<dbReference type="InterPro" id="IPR036097">
    <property type="entry name" value="HisK_dim/P_sf"/>
</dbReference>
<dbReference type="InterPro" id="IPR000014">
    <property type="entry name" value="PAS"/>
</dbReference>
<evidence type="ECO:0000256" key="5">
    <source>
        <dbReference type="ARBA" id="ARBA00022777"/>
    </source>
</evidence>
<keyword evidence="5" id="KW-0418">Kinase</keyword>
<dbReference type="InterPro" id="IPR003661">
    <property type="entry name" value="HisK_dim/P_dom"/>
</dbReference>
<comment type="catalytic activity">
    <reaction evidence="1">
        <text>ATP + protein L-histidine = ADP + protein N-phospho-L-histidine.</text>
        <dbReference type="EC" id="2.7.13.3"/>
    </reaction>
</comment>
<dbReference type="Gene3D" id="3.30.450.20">
    <property type="entry name" value="PAS domain"/>
    <property type="match status" value="1"/>
</dbReference>
<dbReference type="Pfam" id="PF02518">
    <property type="entry name" value="HATPase_c"/>
    <property type="match status" value="1"/>
</dbReference>
<dbReference type="PANTHER" id="PTHR43711:SF26">
    <property type="entry name" value="SENSOR HISTIDINE KINASE RCSC"/>
    <property type="match status" value="1"/>
</dbReference>
<dbReference type="InterPro" id="IPR003594">
    <property type="entry name" value="HATPase_dom"/>
</dbReference>
<evidence type="ECO:0000313" key="10">
    <source>
        <dbReference type="EMBL" id="MTW16938.1"/>
    </source>
</evidence>
<organism evidence="10 11">
    <name type="scientific">Rhodoplanes serenus</name>
    <dbReference type="NCBI Taxonomy" id="200615"/>
    <lineage>
        <taxon>Bacteria</taxon>
        <taxon>Pseudomonadati</taxon>
        <taxon>Pseudomonadota</taxon>
        <taxon>Alphaproteobacteria</taxon>
        <taxon>Hyphomicrobiales</taxon>
        <taxon>Nitrobacteraceae</taxon>
        <taxon>Rhodoplanes</taxon>
    </lineage>
</organism>
<dbReference type="PANTHER" id="PTHR43711">
    <property type="entry name" value="TWO-COMPONENT HISTIDINE KINASE"/>
    <property type="match status" value="1"/>
</dbReference>
<keyword evidence="6" id="KW-0902">Two-component regulatory system</keyword>
<dbReference type="PROSITE" id="PS50109">
    <property type="entry name" value="HIS_KIN"/>
    <property type="match status" value="1"/>
</dbReference>
<comment type="caution">
    <text evidence="10">The sequence shown here is derived from an EMBL/GenBank/DDBJ whole genome shotgun (WGS) entry which is preliminary data.</text>
</comment>
<evidence type="ECO:0000256" key="2">
    <source>
        <dbReference type="ARBA" id="ARBA00012438"/>
    </source>
</evidence>
<dbReference type="InterPro" id="IPR004358">
    <property type="entry name" value="Sig_transdc_His_kin-like_C"/>
</dbReference>
<keyword evidence="3" id="KW-0597">Phosphoprotein</keyword>
<dbReference type="Pfam" id="PF00512">
    <property type="entry name" value="HisKA"/>
    <property type="match status" value="1"/>
</dbReference>
<dbReference type="CDD" id="cd00130">
    <property type="entry name" value="PAS"/>
    <property type="match status" value="1"/>
</dbReference>
<keyword evidence="4" id="KW-0808">Transferase</keyword>
<dbReference type="InterPro" id="IPR035965">
    <property type="entry name" value="PAS-like_dom_sf"/>
</dbReference>
<feature type="compositionally biased region" description="Basic and acidic residues" evidence="7">
    <location>
        <begin position="493"/>
        <end position="508"/>
    </location>
</feature>
<evidence type="ECO:0000256" key="3">
    <source>
        <dbReference type="ARBA" id="ARBA00022553"/>
    </source>
</evidence>
<evidence type="ECO:0000256" key="4">
    <source>
        <dbReference type="ARBA" id="ARBA00022679"/>
    </source>
</evidence>
<dbReference type="SUPFAM" id="SSF47384">
    <property type="entry name" value="Homodimeric domain of signal transducing histidine kinase"/>
    <property type="match status" value="1"/>
</dbReference>
<feature type="compositionally biased region" description="Low complexity" evidence="7">
    <location>
        <begin position="529"/>
        <end position="543"/>
    </location>
</feature>
<evidence type="ECO:0000256" key="6">
    <source>
        <dbReference type="ARBA" id="ARBA00023012"/>
    </source>
</evidence>
<dbReference type="SMART" id="SM00091">
    <property type="entry name" value="PAS"/>
    <property type="match status" value="4"/>
</dbReference>
<dbReference type="Proteomes" id="UP000438991">
    <property type="component" value="Unassembled WGS sequence"/>
</dbReference>
<dbReference type="NCBIfam" id="TIGR00229">
    <property type="entry name" value="sensory_box"/>
    <property type="match status" value="1"/>
</dbReference>
<dbReference type="GO" id="GO:0000155">
    <property type="term" value="F:phosphorelay sensor kinase activity"/>
    <property type="evidence" value="ECO:0007669"/>
    <property type="project" value="InterPro"/>
</dbReference>
<dbReference type="CDD" id="cd00075">
    <property type="entry name" value="HATPase"/>
    <property type="match status" value="1"/>
</dbReference>
<evidence type="ECO:0000259" key="8">
    <source>
        <dbReference type="PROSITE" id="PS50109"/>
    </source>
</evidence>
<dbReference type="GO" id="GO:0006355">
    <property type="term" value="P:regulation of DNA-templated transcription"/>
    <property type="evidence" value="ECO:0007669"/>
    <property type="project" value="InterPro"/>
</dbReference>
<feature type="domain" description="PAS" evidence="9">
    <location>
        <begin position="743"/>
        <end position="813"/>
    </location>
</feature>
<feature type="compositionally biased region" description="Low complexity" evidence="7">
    <location>
        <begin position="283"/>
        <end position="294"/>
    </location>
</feature>